<reference evidence="1" key="1">
    <citation type="submission" date="2021-05" db="EMBL/GenBank/DDBJ databases">
        <authorList>
            <person name="Alioto T."/>
            <person name="Alioto T."/>
            <person name="Gomez Garrido J."/>
        </authorList>
    </citation>
    <scope>NUCLEOTIDE SEQUENCE</scope>
</reference>
<dbReference type="Pfam" id="PF04736">
    <property type="entry name" value="Eclosion"/>
    <property type="match status" value="1"/>
</dbReference>
<dbReference type="InterPro" id="IPR006825">
    <property type="entry name" value="Eclosion"/>
</dbReference>
<proteinExistence type="predicted"/>
<dbReference type="GO" id="GO:0018990">
    <property type="term" value="P:ecdysis, chitin-based cuticle"/>
    <property type="evidence" value="ECO:0007669"/>
    <property type="project" value="InterPro"/>
</dbReference>
<dbReference type="EMBL" id="HBUF01618018">
    <property type="protein sequence ID" value="CAG6780345.1"/>
    <property type="molecule type" value="Transcribed_RNA"/>
</dbReference>
<evidence type="ECO:0000313" key="1">
    <source>
        <dbReference type="EMBL" id="CAG6780346.1"/>
    </source>
</evidence>
<dbReference type="GO" id="GO:0007218">
    <property type="term" value="P:neuropeptide signaling pathway"/>
    <property type="evidence" value="ECO:0007669"/>
    <property type="project" value="InterPro"/>
</dbReference>
<protein>
    <submittedName>
        <fullName evidence="1">Eclosion hormone</fullName>
    </submittedName>
</protein>
<organism evidence="1">
    <name type="scientific">Cacopsylla melanoneura</name>
    <dbReference type="NCBI Taxonomy" id="428564"/>
    <lineage>
        <taxon>Eukaryota</taxon>
        <taxon>Metazoa</taxon>
        <taxon>Ecdysozoa</taxon>
        <taxon>Arthropoda</taxon>
        <taxon>Hexapoda</taxon>
        <taxon>Insecta</taxon>
        <taxon>Pterygota</taxon>
        <taxon>Neoptera</taxon>
        <taxon>Paraneoptera</taxon>
        <taxon>Hemiptera</taxon>
        <taxon>Sternorrhyncha</taxon>
        <taxon>Psylloidea</taxon>
        <taxon>Psyllidae</taxon>
        <taxon>Psyllinae</taxon>
        <taxon>Cacopsylla</taxon>
    </lineage>
</organism>
<dbReference type="GO" id="GO:0008255">
    <property type="term" value="F:ecdysis-triggering hormone activity"/>
    <property type="evidence" value="ECO:0007669"/>
    <property type="project" value="InterPro"/>
</dbReference>
<name>A0A8D9BAT6_9HEMI</name>
<accession>A0A8D9BAT6</accession>
<dbReference type="EMBL" id="HBUF01618019">
    <property type="protein sequence ID" value="CAG6780346.1"/>
    <property type="molecule type" value="Transcribed_RNA"/>
</dbReference>
<dbReference type="AlphaFoldDB" id="A0A8D9BAT6"/>
<sequence length="101" mass="11146">MLLYSISKMILLLLSLGTSLTMCYRLLSLLLSAMVLTSSLLTIAEANEIGVCIRNCAQCKKMLGLYFEGQLCAEACVKFKGKMIPDCENIDSISPFLNKLE</sequence>